<sequence length="69" mass="8171">MKEILIFVLLSFFCFLFIYILTLLQGFDLHYLTLALSYNKVGFLTLDKIMVGYFILYFCLTMVLKLRKG</sequence>
<gene>
    <name evidence="2" type="ORF">BED47_14665</name>
</gene>
<evidence type="ECO:0000313" key="2">
    <source>
        <dbReference type="EMBL" id="ODG89656.1"/>
    </source>
</evidence>
<feature type="transmembrane region" description="Helical" evidence="1">
    <location>
        <begin position="50"/>
        <end position="66"/>
    </location>
</feature>
<keyword evidence="1" id="KW-1133">Transmembrane helix</keyword>
<organism evidence="2 3">
    <name type="scientific">Gottfriedia luciferensis</name>
    <dbReference type="NCBI Taxonomy" id="178774"/>
    <lineage>
        <taxon>Bacteria</taxon>
        <taxon>Bacillati</taxon>
        <taxon>Bacillota</taxon>
        <taxon>Bacilli</taxon>
        <taxon>Bacillales</taxon>
        <taxon>Bacillaceae</taxon>
        <taxon>Gottfriedia</taxon>
    </lineage>
</organism>
<dbReference type="Proteomes" id="UP000094580">
    <property type="component" value="Unassembled WGS sequence"/>
</dbReference>
<dbReference type="EMBL" id="MDKC01000037">
    <property type="protein sequence ID" value="ODG89656.1"/>
    <property type="molecule type" value="Genomic_DNA"/>
</dbReference>
<keyword evidence="1" id="KW-0472">Membrane</keyword>
<protein>
    <submittedName>
        <fullName evidence="2">Uncharacterized protein</fullName>
    </submittedName>
</protein>
<comment type="caution">
    <text evidence="2">The sequence shown here is derived from an EMBL/GenBank/DDBJ whole genome shotgun (WGS) entry which is preliminary data.</text>
</comment>
<accession>A0ABX2ZIW0</accession>
<reference evidence="2 3" key="1">
    <citation type="submission" date="2016-07" db="EMBL/GenBank/DDBJ databases">
        <authorList>
            <person name="Townsley L."/>
            <person name="Shank E.A."/>
        </authorList>
    </citation>
    <scope>NUCLEOTIDE SEQUENCE [LARGE SCALE GENOMIC DNA]</scope>
    <source>
        <strain evidence="2 3">CH01</strain>
    </source>
</reference>
<evidence type="ECO:0000256" key="1">
    <source>
        <dbReference type="SAM" id="Phobius"/>
    </source>
</evidence>
<keyword evidence="3" id="KW-1185">Reference proteome</keyword>
<name>A0ABX2ZIW0_9BACI</name>
<proteinExistence type="predicted"/>
<keyword evidence="1" id="KW-0812">Transmembrane</keyword>
<evidence type="ECO:0000313" key="3">
    <source>
        <dbReference type="Proteomes" id="UP000094580"/>
    </source>
</evidence>